<dbReference type="Proteomes" id="UP000000393">
    <property type="component" value="Chromosome"/>
</dbReference>
<keyword evidence="4" id="KW-0436">Ligase</keyword>
<dbReference type="InterPro" id="IPR000873">
    <property type="entry name" value="AMP-dep_synth/lig_dom"/>
</dbReference>
<dbReference type="RefSeq" id="WP_013221185.1">
    <property type="nucleotide sequence ID" value="NC_014315.1"/>
</dbReference>
<evidence type="ECO:0000313" key="4">
    <source>
        <dbReference type="EMBL" id="ADJ29113.1"/>
    </source>
</evidence>
<dbReference type="KEGG" id="nwa:Nwat_2285"/>
<keyword evidence="1" id="KW-0547">Nucleotide-binding</keyword>
<dbReference type="InterPro" id="IPR042099">
    <property type="entry name" value="ANL_N_sf"/>
</dbReference>
<dbReference type="InterPro" id="IPR020845">
    <property type="entry name" value="AMP-binding_CS"/>
</dbReference>
<dbReference type="HOGENOM" id="CLU_000022_45_5_6"/>
<gene>
    <name evidence="4" type="ordered locus">Nwat_2285</name>
</gene>
<dbReference type="EMBL" id="CP002086">
    <property type="protein sequence ID" value="ADJ29113.1"/>
    <property type="molecule type" value="Genomic_DNA"/>
</dbReference>
<dbReference type="eggNOG" id="COG1022">
    <property type="taxonomic scope" value="Bacteria"/>
</dbReference>
<dbReference type="Pfam" id="PF23562">
    <property type="entry name" value="AMP-binding_C_3"/>
    <property type="match status" value="1"/>
</dbReference>
<accession>D8K8J3</accession>
<keyword evidence="2" id="KW-0067">ATP-binding</keyword>
<keyword evidence="5" id="KW-1185">Reference proteome</keyword>
<feature type="domain" description="AMP-dependent synthetase/ligase" evidence="3">
    <location>
        <begin position="22"/>
        <end position="429"/>
    </location>
</feature>
<dbReference type="Gene3D" id="3.40.50.12780">
    <property type="entry name" value="N-terminal domain of ligase-like"/>
    <property type="match status" value="1"/>
</dbReference>
<sequence>MEETHLNHIISPETAGTLSGLFQERVRRTPNAVAYQHFDTTQKAWQKTTWAEMATEVARWQAALSEEELNPGDRVALMLRNSREWVFFEQAALGLGLVVVPLYINDRPDNARYILKNSEVKLLLIEGYQQWQEIKQWWALRKLARVISLSPFAETQRQKRLSYLQEWLPKMADKSNPGPRNPDALATIVYTSGTTGLPKGVMLSHHNILWNAHSSLHSTPVYEDDVFLSFLPLSHTLERTIGYYLPMMAGAQVAYTRSIAKLAEDLATVKPTVLVSVPRIFERTHNQIYDTLQEKNPLERALFRLAVAAGWRQFNYQQGHAPWHPLCLLNPLLQQIVGRQVLAQFGGRLRIVVCGGAPLAFNVAKELLALGLPLIQGYGLTETSPVISVNHLNNNDPKSVGTPLQDVEIRIGEHNELLGHSPGVMLGYWNNPKATAEVIDEKGWLHTGDQARIEQGRLYITGRIKEIIVLATGEKIPPGEMETAISTDSLFDQVMVIGEGKPYLSALIVLNPEHWTTLAQELNLDPHQAQSLKHSTVLEEVLGRIEQHTRQFPGYARIRRATLTLEHWTTENGLATATLKARRSKVIKHYRNQISALYEGH</sequence>
<evidence type="ECO:0000256" key="1">
    <source>
        <dbReference type="ARBA" id="ARBA00022741"/>
    </source>
</evidence>
<dbReference type="GO" id="GO:0016020">
    <property type="term" value="C:membrane"/>
    <property type="evidence" value="ECO:0007669"/>
    <property type="project" value="TreeGrafter"/>
</dbReference>
<dbReference type="AlphaFoldDB" id="D8K8J3"/>
<reference evidence="4 5" key="1">
    <citation type="submission" date="2010-06" db="EMBL/GenBank/DDBJ databases">
        <title>Complete sequence of chromosome of Nitrosococcus watsoni C-113.</title>
        <authorList>
            <consortium name="US DOE Joint Genome Institute"/>
            <person name="Lucas S."/>
            <person name="Copeland A."/>
            <person name="Lapidus A."/>
            <person name="Cheng J.-F."/>
            <person name="Bruce D."/>
            <person name="Goodwin L."/>
            <person name="Pitluck S."/>
            <person name="Malfatti S.A."/>
            <person name="Chain P.S.G."/>
            <person name="Land M."/>
            <person name="Hauser L."/>
            <person name="Kyrpides N."/>
            <person name="Ivanova N."/>
            <person name="Cambell M.A."/>
            <person name="Heidelberg J.F."/>
            <person name="Klotz M.G."/>
            <person name="Woyke T."/>
        </authorList>
    </citation>
    <scope>NUCLEOTIDE SEQUENCE [LARGE SCALE GENOMIC DNA]</scope>
    <source>
        <strain evidence="4 5">C-113</strain>
    </source>
</reference>
<dbReference type="CDD" id="cd05907">
    <property type="entry name" value="VL_LC_FACS_like"/>
    <property type="match status" value="1"/>
</dbReference>
<dbReference type="PROSITE" id="PS00455">
    <property type="entry name" value="AMP_BINDING"/>
    <property type="match status" value="1"/>
</dbReference>
<dbReference type="Pfam" id="PF00501">
    <property type="entry name" value="AMP-binding"/>
    <property type="match status" value="1"/>
</dbReference>
<evidence type="ECO:0000256" key="2">
    <source>
        <dbReference type="ARBA" id="ARBA00022840"/>
    </source>
</evidence>
<dbReference type="STRING" id="105559.Nwat_2285"/>
<dbReference type="OrthoDB" id="5296889at2"/>
<dbReference type="GO" id="GO:0004467">
    <property type="term" value="F:long-chain fatty acid-CoA ligase activity"/>
    <property type="evidence" value="ECO:0007669"/>
    <property type="project" value="TreeGrafter"/>
</dbReference>
<dbReference type="PANTHER" id="PTHR43272">
    <property type="entry name" value="LONG-CHAIN-FATTY-ACID--COA LIGASE"/>
    <property type="match status" value="1"/>
</dbReference>
<dbReference type="PANTHER" id="PTHR43272:SF33">
    <property type="entry name" value="AMP-BINDING DOMAIN-CONTAINING PROTEIN-RELATED"/>
    <property type="match status" value="1"/>
</dbReference>
<name>D8K8J3_NITWC</name>
<organism evidence="4 5">
    <name type="scientific">Nitrosococcus watsoni (strain C-113)</name>
    <dbReference type="NCBI Taxonomy" id="105559"/>
    <lineage>
        <taxon>Bacteria</taxon>
        <taxon>Pseudomonadati</taxon>
        <taxon>Pseudomonadota</taxon>
        <taxon>Gammaproteobacteria</taxon>
        <taxon>Chromatiales</taxon>
        <taxon>Chromatiaceae</taxon>
        <taxon>Nitrosococcus</taxon>
    </lineage>
</organism>
<protein>
    <submittedName>
        <fullName evidence="4">AMP-dependent synthetase and ligase</fullName>
    </submittedName>
</protein>
<dbReference type="SUPFAM" id="SSF56801">
    <property type="entry name" value="Acetyl-CoA synthetase-like"/>
    <property type="match status" value="1"/>
</dbReference>
<evidence type="ECO:0000259" key="3">
    <source>
        <dbReference type="Pfam" id="PF00501"/>
    </source>
</evidence>
<proteinExistence type="predicted"/>
<dbReference type="GO" id="GO:0005524">
    <property type="term" value="F:ATP binding"/>
    <property type="evidence" value="ECO:0007669"/>
    <property type="project" value="UniProtKB-KW"/>
</dbReference>
<evidence type="ECO:0000313" key="5">
    <source>
        <dbReference type="Proteomes" id="UP000000393"/>
    </source>
</evidence>